<dbReference type="SMART" id="SM00382">
    <property type="entry name" value="AAA"/>
    <property type="match status" value="1"/>
</dbReference>
<keyword evidence="5 7" id="KW-0067">ATP-binding</keyword>
<keyword evidence="8" id="KW-1185">Reference proteome</keyword>
<dbReference type="PROSITE" id="PS50893">
    <property type="entry name" value="ABC_TRANSPORTER_2"/>
    <property type="match status" value="1"/>
</dbReference>
<name>A0ABR5SJM9_9BACT</name>
<dbReference type="InterPro" id="IPR003439">
    <property type="entry name" value="ABC_transporter-like_ATP-bd"/>
</dbReference>
<dbReference type="GO" id="GO:0016787">
    <property type="term" value="F:hydrolase activity"/>
    <property type="evidence" value="ECO:0007669"/>
    <property type="project" value="UniProtKB-KW"/>
</dbReference>
<keyword evidence="7" id="KW-0378">Hydrolase</keyword>
<protein>
    <submittedName>
        <fullName evidence="7">Multidrug ABC transporter ATP-binding protein</fullName>
        <ecNumber evidence="7">3.6.3.-</ecNumber>
    </submittedName>
</protein>
<gene>
    <name evidence="7" type="ORF">ASN18_0198</name>
</gene>
<dbReference type="EC" id="3.6.3.-" evidence="7"/>
<dbReference type="GO" id="GO:0005524">
    <property type="term" value="F:ATP binding"/>
    <property type="evidence" value="ECO:0007669"/>
    <property type="project" value="UniProtKB-KW"/>
</dbReference>
<evidence type="ECO:0000256" key="3">
    <source>
        <dbReference type="ARBA" id="ARBA00022458"/>
    </source>
</evidence>
<evidence type="ECO:0000256" key="2">
    <source>
        <dbReference type="ARBA" id="ARBA00022448"/>
    </source>
</evidence>
<evidence type="ECO:0000256" key="4">
    <source>
        <dbReference type="ARBA" id="ARBA00022741"/>
    </source>
</evidence>
<dbReference type="InterPro" id="IPR003593">
    <property type="entry name" value="AAA+_ATPase"/>
</dbReference>
<sequence length="286" mass="32242">MNDNNNVLTVAGLKKNYKDKTAVAGISFDFSAGEFVGLLGPNGAGKTTTIKMLTGLIRPSAGMIYYYGSDFKQESQKTKSLIGVVPQQNNLDRDLTAYENLYLHAILYAIPKALRKTRIDELLDFSGLTEYRNRQVKTFSGGTMRRLVILRALLHEPKILFLDEPTVGLDPQIRRVIWDFIVKINRMKNTTILLTTHYIEEAERLCKRVLIINDGSIIVDGTPEALKNGIGHFVLEVYKGEGIEEEFFDTRPLALAALEKSTDTCKIREVTLEDVFLRLTGRRINV</sequence>
<evidence type="ECO:0000256" key="1">
    <source>
        <dbReference type="ARBA" id="ARBA00005417"/>
    </source>
</evidence>
<evidence type="ECO:0000256" key="5">
    <source>
        <dbReference type="ARBA" id="ARBA00022840"/>
    </source>
</evidence>
<comment type="similarity">
    <text evidence="1">Belongs to the ABC transporter superfamily.</text>
</comment>
<dbReference type="Pfam" id="PF00005">
    <property type="entry name" value="ABC_tran"/>
    <property type="match status" value="1"/>
</dbReference>
<keyword evidence="4" id="KW-0547">Nucleotide-binding</keyword>
<accession>A0ABR5SJM9</accession>
<keyword evidence="3" id="KW-0536">Nodulation</keyword>
<evidence type="ECO:0000259" key="6">
    <source>
        <dbReference type="PROSITE" id="PS50893"/>
    </source>
</evidence>
<dbReference type="RefSeq" id="WP_085050730.1">
    <property type="nucleotide sequence ID" value="NZ_LNQR01000004.1"/>
</dbReference>
<dbReference type="InterPro" id="IPR027417">
    <property type="entry name" value="P-loop_NTPase"/>
</dbReference>
<comment type="caution">
    <text evidence="7">The sequence shown here is derived from an EMBL/GenBank/DDBJ whole genome shotgun (WGS) entry which is preliminary data.</text>
</comment>
<dbReference type="PANTHER" id="PTHR42711">
    <property type="entry name" value="ABC TRANSPORTER ATP-BINDING PROTEIN"/>
    <property type="match status" value="1"/>
</dbReference>
<reference evidence="7 8" key="1">
    <citation type="submission" date="2015-11" db="EMBL/GenBank/DDBJ databases">
        <authorList>
            <person name="Lin W."/>
        </authorList>
    </citation>
    <scope>NUCLEOTIDE SEQUENCE [LARGE SCALE GENOMIC DNA]</scope>
    <source>
        <strain evidence="7 8">HCH-1</strain>
    </source>
</reference>
<dbReference type="InterPro" id="IPR050763">
    <property type="entry name" value="ABC_transporter_ATP-binding"/>
</dbReference>
<feature type="domain" description="ABC transporter" evidence="6">
    <location>
        <begin position="8"/>
        <end position="239"/>
    </location>
</feature>
<dbReference type="PANTHER" id="PTHR42711:SF5">
    <property type="entry name" value="ABC TRANSPORTER ATP-BINDING PROTEIN NATA"/>
    <property type="match status" value="1"/>
</dbReference>
<evidence type="ECO:0000313" key="8">
    <source>
        <dbReference type="Proteomes" id="UP000060487"/>
    </source>
</evidence>
<keyword evidence="2" id="KW-0813">Transport</keyword>
<dbReference type="SUPFAM" id="SSF52540">
    <property type="entry name" value="P-loop containing nucleoside triphosphate hydrolases"/>
    <property type="match status" value="1"/>
</dbReference>
<organism evidence="7 8">
    <name type="scientific">Candidatus Magnetominusculus xianensis</name>
    <dbReference type="NCBI Taxonomy" id="1748249"/>
    <lineage>
        <taxon>Bacteria</taxon>
        <taxon>Pseudomonadati</taxon>
        <taxon>Nitrospirota</taxon>
        <taxon>Nitrospiria</taxon>
        <taxon>Nitrospirales</taxon>
        <taxon>Nitrospiraceae</taxon>
        <taxon>Candidatus Magnetominusculus</taxon>
    </lineage>
</organism>
<dbReference type="EMBL" id="LNQR01000004">
    <property type="protein sequence ID" value="KWT94659.1"/>
    <property type="molecule type" value="Genomic_DNA"/>
</dbReference>
<proteinExistence type="inferred from homology"/>
<evidence type="ECO:0000313" key="7">
    <source>
        <dbReference type="EMBL" id="KWT94659.1"/>
    </source>
</evidence>
<dbReference type="Gene3D" id="3.40.50.300">
    <property type="entry name" value="P-loop containing nucleotide triphosphate hydrolases"/>
    <property type="match status" value="1"/>
</dbReference>
<dbReference type="Proteomes" id="UP000060487">
    <property type="component" value="Unassembled WGS sequence"/>
</dbReference>